<dbReference type="InterPro" id="IPR036259">
    <property type="entry name" value="MFS_trans_sf"/>
</dbReference>
<protein>
    <submittedName>
        <fullName evidence="8">Uncharacterized protein</fullName>
    </submittedName>
</protein>
<dbReference type="EMBL" id="CM007384">
    <property type="protein sequence ID" value="ONK70881.1"/>
    <property type="molecule type" value="Genomic_DNA"/>
</dbReference>
<keyword evidence="4 7" id="KW-0812">Transmembrane</keyword>
<evidence type="ECO:0000313" key="9">
    <source>
        <dbReference type="Proteomes" id="UP000243459"/>
    </source>
</evidence>
<dbReference type="SUPFAM" id="SSF103473">
    <property type="entry name" value="MFS general substrate transporter"/>
    <property type="match status" value="1"/>
</dbReference>
<keyword evidence="6 7" id="KW-0472">Membrane</keyword>
<evidence type="ECO:0000256" key="4">
    <source>
        <dbReference type="ARBA" id="ARBA00022692"/>
    </source>
</evidence>
<dbReference type="AlphaFoldDB" id="A0A5P1F2E5"/>
<sequence>MACILLSNLGASVTEVVGDALVAEFSKTQKAGELQSYAFIALAAGALLGNLSGGFFLLKTQEPKSMFFTFALLLTIQLALSLNTKEISLPSPDLVQRSISENLSKQFSELVTAINEERIFYPLLWIVASTALVPLLSGSSFCFQTQCLNLDPSIIGLSKVMGQLMVLSATVIYNRYLKRIPMRSLIFGVQTVYALSFLLDLCLAKQFNLILGISNEIYVLCFSALAEAIAQFKILPFTVLFSRLCPSGCEGSLFAFFASVLCLSSIFSGIFGVGLASFIGVSSGDYSSLPLGIIVQILAALVPLGWISCVPNVRNCDVTKKGARRLKGG</sequence>
<gene>
    <name evidence="8" type="ORF">A4U43_C04F2490</name>
</gene>
<evidence type="ECO:0000256" key="7">
    <source>
        <dbReference type="SAM" id="Phobius"/>
    </source>
</evidence>
<comment type="subcellular location">
    <subcellularLocation>
        <location evidence="1">Membrane</location>
        <topology evidence="1">Multi-pass membrane protein</topology>
    </subcellularLocation>
</comment>
<organism evidence="8 9">
    <name type="scientific">Asparagus officinalis</name>
    <name type="common">Garden asparagus</name>
    <dbReference type="NCBI Taxonomy" id="4686"/>
    <lineage>
        <taxon>Eukaryota</taxon>
        <taxon>Viridiplantae</taxon>
        <taxon>Streptophyta</taxon>
        <taxon>Embryophyta</taxon>
        <taxon>Tracheophyta</taxon>
        <taxon>Spermatophyta</taxon>
        <taxon>Magnoliopsida</taxon>
        <taxon>Liliopsida</taxon>
        <taxon>Asparagales</taxon>
        <taxon>Asparagaceae</taxon>
        <taxon>Asparagoideae</taxon>
        <taxon>Asparagus</taxon>
    </lineage>
</organism>
<dbReference type="GO" id="GO:0016020">
    <property type="term" value="C:membrane"/>
    <property type="evidence" value="ECO:0007669"/>
    <property type="project" value="UniProtKB-SubCell"/>
</dbReference>
<dbReference type="OrthoDB" id="1923497at2759"/>
<name>A0A5P1F2E5_ASPOF</name>
<dbReference type="Proteomes" id="UP000243459">
    <property type="component" value="Chromosome 4"/>
</dbReference>
<feature type="transmembrane region" description="Helical" evidence="7">
    <location>
        <begin position="34"/>
        <end position="58"/>
    </location>
</feature>
<keyword evidence="3" id="KW-0813">Transport</keyword>
<evidence type="ECO:0000256" key="5">
    <source>
        <dbReference type="ARBA" id="ARBA00022989"/>
    </source>
</evidence>
<comment type="similarity">
    <text evidence="2">Belongs to the major facilitator superfamily. Folate-biopterin transporter (TC 2.A.71) family.</text>
</comment>
<evidence type="ECO:0000313" key="8">
    <source>
        <dbReference type="EMBL" id="ONK70881.1"/>
    </source>
</evidence>
<evidence type="ECO:0000256" key="3">
    <source>
        <dbReference type="ARBA" id="ARBA00022448"/>
    </source>
</evidence>
<keyword evidence="9" id="KW-1185">Reference proteome</keyword>
<feature type="transmembrane region" description="Helical" evidence="7">
    <location>
        <begin position="253"/>
        <end position="281"/>
    </location>
</feature>
<dbReference type="PANTHER" id="PTHR31585">
    <property type="entry name" value="FOLATE-BIOPTERIN TRANSPORTER 1, CHLOROPLASTIC"/>
    <property type="match status" value="1"/>
</dbReference>
<dbReference type="NCBIfam" id="TIGR00788">
    <property type="entry name" value="fbt"/>
    <property type="match status" value="1"/>
</dbReference>
<dbReference type="OMA" id="TFCYQIQ"/>
<dbReference type="Gramene" id="ONK70881">
    <property type="protein sequence ID" value="ONK70881"/>
    <property type="gene ID" value="A4U43_C04F2490"/>
</dbReference>
<reference evidence="9" key="1">
    <citation type="journal article" date="2017" name="Nat. Commun.">
        <title>The asparagus genome sheds light on the origin and evolution of a young Y chromosome.</title>
        <authorList>
            <person name="Harkess A."/>
            <person name="Zhou J."/>
            <person name="Xu C."/>
            <person name="Bowers J.E."/>
            <person name="Van der Hulst R."/>
            <person name="Ayyampalayam S."/>
            <person name="Mercati F."/>
            <person name="Riccardi P."/>
            <person name="McKain M.R."/>
            <person name="Kakrana A."/>
            <person name="Tang H."/>
            <person name="Ray J."/>
            <person name="Groenendijk J."/>
            <person name="Arikit S."/>
            <person name="Mathioni S.M."/>
            <person name="Nakano M."/>
            <person name="Shan H."/>
            <person name="Telgmann-Rauber A."/>
            <person name="Kanno A."/>
            <person name="Yue Z."/>
            <person name="Chen H."/>
            <person name="Li W."/>
            <person name="Chen Y."/>
            <person name="Xu X."/>
            <person name="Zhang Y."/>
            <person name="Luo S."/>
            <person name="Chen H."/>
            <person name="Gao J."/>
            <person name="Mao Z."/>
            <person name="Pires J.C."/>
            <person name="Luo M."/>
            <person name="Kudrna D."/>
            <person name="Wing R.A."/>
            <person name="Meyers B.C."/>
            <person name="Yi K."/>
            <person name="Kong H."/>
            <person name="Lavrijsen P."/>
            <person name="Sunseri F."/>
            <person name="Falavigna A."/>
            <person name="Ye Y."/>
            <person name="Leebens-Mack J.H."/>
            <person name="Chen G."/>
        </authorList>
    </citation>
    <scope>NUCLEOTIDE SEQUENCE [LARGE SCALE GENOMIC DNA]</scope>
    <source>
        <strain evidence="9">cv. DH0086</strain>
    </source>
</reference>
<dbReference type="PANTHER" id="PTHR31585:SF12">
    <property type="entry name" value="FOLATE-BIOPTERIN TRANSPORTER 9, CHLOROPLASTIC-RELATED"/>
    <property type="match status" value="1"/>
</dbReference>
<feature type="transmembrane region" description="Helical" evidence="7">
    <location>
        <begin position="288"/>
        <end position="307"/>
    </location>
</feature>
<feature type="transmembrane region" description="Helical" evidence="7">
    <location>
        <begin position="217"/>
        <end position="241"/>
    </location>
</feature>
<dbReference type="Pfam" id="PF03092">
    <property type="entry name" value="BT1"/>
    <property type="match status" value="1"/>
</dbReference>
<evidence type="ECO:0000256" key="6">
    <source>
        <dbReference type="ARBA" id="ARBA00023136"/>
    </source>
</evidence>
<accession>A0A5P1F2E5</accession>
<feature type="transmembrane region" description="Helical" evidence="7">
    <location>
        <begin position="119"/>
        <end position="142"/>
    </location>
</feature>
<dbReference type="InterPro" id="IPR039309">
    <property type="entry name" value="BT1"/>
</dbReference>
<dbReference type="Gene3D" id="1.20.1250.20">
    <property type="entry name" value="MFS general substrate transporter like domains"/>
    <property type="match status" value="1"/>
</dbReference>
<evidence type="ECO:0000256" key="2">
    <source>
        <dbReference type="ARBA" id="ARBA00007015"/>
    </source>
</evidence>
<feature type="transmembrane region" description="Helical" evidence="7">
    <location>
        <begin position="185"/>
        <end position="205"/>
    </location>
</feature>
<evidence type="ECO:0000256" key="1">
    <source>
        <dbReference type="ARBA" id="ARBA00004141"/>
    </source>
</evidence>
<keyword evidence="5 7" id="KW-1133">Transmembrane helix</keyword>
<proteinExistence type="inferred from homology"/>
<feature type="transmembrane region" description="Helical" evidence="7">
    <location>
        <begin position="154"/>
        <end position="173"/>
    </location>
</feature>
<dbReference type="InterPro" id="IPR004324">
    <property type="entry name" value="FBT"/>
</dbReference>